<evidence type="ECO:0000313" key="2">
    <source>
        <dbReference type="EMBL" id="EYC10868.1"/>
    </source>
</evidence>
<dbReference type="EMBL" id="JARK01001389">
    <property type="protein sequence ID" value="EYC10868.1"/>
    <property type="molecule type" value="Genomic_DNA"/>
</dbReference>
<sequence length="198" mass="22272">MENVPDPSNSRVRYRLSPDGNLIGLSDLRFPPGSDPNSANGRRGSLDSGCPSRIRHRQDGDRYAHCRAHASSHKLVVAIATTSTAVAQFVDTLLRLGDYRHLRVLCFVSDSASINGAPKRPADLHTILKQLITHYRDQPRSSEIAQCESYTRGRELIETMIFDPERTLYLSDEEHEDYRIAEREISDATDEAWSSCSE</sequence>
<reference evidence="3" key="1">
    <citation type="journal article" date="2015" name="Nat. Genet.">
        <title>The genome and transcriptome of the zoonotic hookworm Ancylostoma ceylanicum identify infection-specific gene families.</title>
        <authorList>
            <person name="Schwarz E.M."/>
            <person name="Hu Y."/>
            <person name="Antoshechkin I."/>
            <person name="Miller M.M."/>
            <person name="Sternberg P.W."/>
            <person name="Aroian R.V."/>
        </authorList>
    </citation>
    <scope>NUCLEOTIDE SEQUENCE</scope>
    <source>
        <strain evidence="3">HY135</strain>
    </source>
</reference>
<name>A0A016U8C3_9BILA</name>
<comment type="caution">
    <text evidence="2">The sequence shown here is derived from an EMBL/GenBank/DDBJ whole genome shotgun (WGS) entry which is preliminary data.</text>
</comment>
<keyword evidence="3" id="KW-1185">Reference proteome</keyword>
<evidence type="ECO:0000313" key="3">
    <source>
        <dbReference type="Proteomes" id="UP000024635"/>
    </source>
</evidence>
<evidence type="ECO:0000256" key="1">
    <source>
        <dbReference type="SAM" id="MobiDB-lite"/>
    </source>
</evidence>
<protein>
    <submittedName>
        <fullName evidence="2">Uncharacterized protein</fullName>
    </submittedName>
</protein>
<organism evidence="2 3">
    <name type="scientific">Ancylostoma ceylanicum</name>
    <dbReference type="NCBI Taxonomy" id="53326"/>
    <lineage>
        <taxon>Eukaryota</taxon>
        <taxon>Metazoa</taxon>
        <taxon>Ecdysozoa</taxon>
        <taxon>Nematoda</taxon>
        <taxon>Chromadorea</taxon>
        <taxon>Rhabditida</taxon>
        <taxon>Rhabditina</taxon>
        <taxon>Rhabditomorpha</taxon>
        <taxon>Strongyloidea</taxon>
        <taxon>Ancylostomatidae</taxon>
        <taxon>Ancylostomatinae</taxon>
        <taxon>Ancylostoma</taxon>
    </lineage>
</organism>
<feature type="region of interest" description="Disordered" evidence="1">
    <location>
        <begin position="26"/>
        <end position="54"/>
    </location>
</feature>
<dbReference type="AlphaFoldDB" id="A0A016U8C3"/>
<accession>A0A016U8C3</accession>
<gene>
    <name evidence="2" type="primary">Acey_s0053.g2340</name>
    <name evidence="2" type="ORF">Y032_0053g2340</name>
</gene>
<dbReference type="OrthoDB" id="5903454at2759"/>
<proteinExistence type="predicted"/>
<dbReference type="Proteomes" id="UP000024635">
    <property type="component" value="Unassembled WGS sequence"/>
</dbReference>